<dbReference type="AlphaFoldDB" id="A0A8D8WIZ4"/>
<sequence>MSVTHALNCKKGGLVKHGHDYLRDECIMMASYAWNGIMKEPIMRDSSSTDPALIADFKINGVWEAGKTAFFDNRIVNADAQSYSSQTWLAVSKKHADEKHQK</sequence>
<accession>A0A8D8WIZ4</accession>
<name>A0A8D8WIZ4_9HEMI</name>
<dbReference type="EMBL" id="HBUF01195602">
    <property type="protein sequence ID" value="CAG6659945.1"/>
    <property type="molecule type" value="Transcribed_RNA"/>
</dbReference>
<organism evidence="1">
    <name type="scientific">Cacopsylla melanoneura</name>
    <dbReference type="NCBI Taxonomy" id="428564"/>
    <lineage>
        <taxon>Eukaryota</taxon>
        <taxon>Metazoa</taxon>
        <taxon>Ecdysozoa</taxon>
        <taxon>Arthropoda</taxon>
        <taxon>Hexapoda</taxon>
        <taxon>Insecta</taxon>
        <taxon>Pterygota</taxon>
        <taxon>Neoptera</taxon>
        <taxon>Paraneoptera</taxon>
        <taxon>Hemiptera</taxon>
        <taxon>Sternorrhyncha</taxon>
        <taxon>Psylloidea</taxon>
        <taxon>Psyllidae</taxon>
        <taxon>Psyllinae</taxon>
        <taxon>Cacopsylla</taxon>
    </lineage>
</organism>
<protein>
    <submittedName>
        <fullName evidence="1">Uncharacterized protein</fullName>
    </submittedName>
</protein>
<proteinExistence type="predicted"/>
<reference evidence="1" key="1">
    <citation type="submission" date="2021-05" db="EMBL/GenBank/DDBJ databases">
        <authorList>
            <person name="Alioto T."/>
            <person name="Alioto T."/>
            <person name="Gomez Garrido J."/>
        </authorList>
    </citation>
    <scope>NUCLEOTIDE SEQUENCE</scope>
</reference>
<evidence type="ECO:0000313" key="1">
    <source>
        <dbReference type="EMBL" id="CAG6659945.1"/>
    </source>
</evidence>